<sequence>MRRRVTAAIGAALLAELSVGCLPPATIDGPIEPALTPAPASETDSGLCRALVTERSARGPLTHELRWDREALISADTHRGLVVGTADQLFALRVERLGFDPVSLYGESGQSLSCEQDVISTRRLPDGLDQPLVEATPACTGQFEGQTVALESTLSLMTAIGPLLAWRARTEGVDPAQVGVLSYRTIDLRTSEPARPDQWLLEPSQSMTRDEPEHGACTRRDAPRTLADARGFAITWHAEAGARLRVGYRCCSWERNHGMCEFEDPIPRPDPELAAMLPDADKLLHSPFGCGSIGLDGGIRTRAGVAVGEHAVAPADLLGVVFLPHDHPFELTWLDPSA</sequence>
<dbReference type="RefSeq" id="WP_146157653.1">
    <property type="nucleotide sequence ID" value="NZ_PVNL01000051.1"/>
</dbReference>
<organism evidence="1 2">
    <name type="scientific">Enhygromyxa salina</name>
    <dbReference type="NCBI Taxonomy" id="215803"/>
    <lineage>
        <taxon>Bacteria</taxon>
        <taxon>Pseudomonadati</taxon>
        <taxon>Myxococcota</taxon>
        <taxon>Polyangia</taxon>
        <taxon>Nannocystales</taxon>
        <taxon>Nannocystaceae</taxon>
        <taxon>Enhygromyxa</taxon>
    </lineage>
</organism>
<dbReference type="EMBL" id="PVNL01000051">
    <property type="protein sequence ID" value="PRQ07663.1"/>
    <property type="molecule type" value="Genomic_DNA"/>
</dbReference>
<dbReference type="OrthoDB" id="9828819at2"/>
<dbReference type="AlphaFoldDB" id="A0A2S9YRE9"/>
<reference evidence="1 2" key="1">
    <citation type="submission" date="2018-03" db="EMBL/GenBank/DDBJ databases">
        <title>Draft Genome Sequences of the Obligatory Marine Myxobacteria Enhygromyxa salina SWB007.</title>
        <authorList>
            <person name="Poehlein A."/>
            <person name="Moghaddam J.A."/>
            <person name="Harms H."/>
            <person name="Alanjari M."/>
            <person name="Koenig G.M."/>
            <person name="Daniel R."/>
            <person name="Schaeberle T.F."/>
        </authorList>
    </citation>
    <scope>NUCLEOTIDE SEQUENCE [LARGE SCALE GENOMIC DNA]</scope>
    <source>
        <strain evidence="1 2">SWB007</strain>
    </source>
</reference>
<evidence type="ECO:0000313" key="2">
    <source>
        <dbReference type="Proteomes" id="UP000238823"/>
    </source>
</evidence>
<accession>A0A2S9YRE9</accession>
<comment type="caution">
    <text evidence="1">The sequence shown here is derived from an EMBL/GenBank/DDBJ whole genome shotgun (WGS) entry which is preliminary data.</text>
</comment>
<name>A0A2S9YRE9_9BACT</name>
<dbReference type="Proteomes" id="UP000238823">
    <property type="component" value="Unassembled WGS sequence"/>
</dbReference>
<proteinExistence type="predicted"/>
<protein>
    <submittedName>
        <fullName evidence="1">Uncharacterized protein</fullName>
    </submittedName>
</protein>
<gene>
    <name evidence="1" type="ORF">ENSA7_26530</name>
</gene>
<evidence type="ECO:0000313" key="1">
    <source>
        <dbReference type="EMBL" id="PRQ07663.1"/>
    </source>
</evidence>